<evidence type="ECO:0000313" key="4">
    <source>
        <dbReference type="EMBL" id="RXK81040.1"/>
    </source>
</evidence>
<dbReference type="GO" id="GO:0003690">
    <property type="term" value="F:double-stranded DNA binding"/>
    <property type="evidence" value="ECO:0007669"/>
    <property type="project" value="UniProtKB-UniRule"/>
</dbReference>
<dbReference type="CDD" id="cd00789">
    <property type="entry name" value="KU_like"/>
    <property type="match status" value="1"/>
</dbReference>
<evidence type="ECO:0000259" key="3">
    <source>
        <dbReference type="SMART" id="SM00559"/>
    </source>
</evidence>
<dbReference type="SUPFAM" id="SSF100939">
    <property type="entry name" value="SPOC domain-like"/>
    <property type="match status" value="1"/>
</dbReference>
<dbReference type="Proteomes" id="UP000290545">
    <property type="component" value="Unassembled WGS sequence"/>
</dbReference>
<dbReference type="GO" id="GO:0006310">
    <property type="term" value="P:DNA recombination"/>
    <property type="evidence" value="ECO:0007669"/>
    <property type="project" value="UniProtKB-KW"/>
</dbReference>
<dbReference type="RefSeq" id="WP_129006330.1">
    <property type="nucleotide sequence ID" value="NZ_SDHZ01000005.1"/>
</dbReference>
<comment type="similarity">
    <text evidence="2">Belongs to the prokaryotic Ku family.</text>
</comment>
<dbReference type="InterPro" id="IPR009187">
    <property type="entry name" value="Prok_Ku"/>
</dbReference>
<protein>
    <recommendedName>
        <fullName evidence="2">Non-homologous end joining protein Ku</fullName>
    </recommendedName>
</protein>
<dbReference type="InterPro" id="IPR016194">
    <property type="entry name" value="SPOC-like_C_dom_sf"/>
</dbReference>
<keyword evidence="2" id="KW-0227">DNA damage</keyword>
<dbReference type="EMBL" id="SDHZ01000005">
    <property type="protein sequence ID" value="RXK81040.1"/>
    <property type="molecule type" value="Genomic_DNA"/>
</dbReference>
<organism evidence="4 5">
    <name type="scientific">Filimonas effusa</name>
    <dbReference type="NCBI Taxonomy" id="2508721"/>
    <lineage>
        <taxon>Bacteria</taxon>
        <taxon>Pseudomonadati</taxon>
        <taxon>Bacteroidota</taxon>
        <taxon>Chitinophagia</taxon>
        <taxon>Chitinophagales</taxon>
        <taxon>Chitinophagaceae</taxon>
        <taxon>Filimonas</taxon>
    </lineage>
</organism>
<dbReference type="SMART" id="SM00559">
    <property type="entry name" value="Ku78"/>
    <property type="match status" value="1"/>
</dbReference>
<comment type="caution">
    <text evidence="4">The sequence shown here is derived from an EMBL/GenBank/DDBJ whole genome shotgun (WGS) entry which is preliminary data.</text>
</comment>
<keyword evidence="5" id="KW-1185">Reference proteome</keyword>
<evidence type="ECO:0000313" key="5">
    <source>
        <dbReference type="Proteomes" id="UP000290545"/>
    </source>
</evidence>
<name>A0A4Q1D029_9BACT</name>
<feature type="domain" description="Ku" evidence="3">
    <location>
        <begin position="52"/>
        <end position="179"/>
    </location>
</feature>
<sequence length="261" mass="29284">MRPIWTGAIGFGLVNIPVKLYSATQGSELDLDMLDKKDLSNIKFKRVNESTGKEVPWSQIVKGYLMNDKYVILSDKDFESANAEKTKTISISEFVNETEIDPVYYETPYYLEPDKSGVRAYALLREALAKTGKVGVASFVMRNKEGLAILRAQDDVILLNRIRFHQEIRPQTDLNLPKKSSVKPAELKMAISLIDQLTEPFDISKYKDTYTDQLMKVIKAKAKGAKPKVSHLKVVHKKSSDLLSQLKASLGGSGTRRKKAS</sequence>
<dbReference type="OrthoDB" id="9795084at2"/>
<keyword evidence="1 2" id="KW-0238">DNA-binding</keyword>
<dbReference type="PIRSF" id="PIRSF006493">
    <property type="entry name" value="Prok_Ku"/>
    <property type="match status" value="1"/>
</dbReference>
<dbReference type="PANTHER" id="PTHR41251">
    <property type="entry name" value="NON-HOMOLOGOUS END JOINING PROTEIN KU"/>
    <property type="match status" value="1"/>
</dbReference>
<gene>
    <name evidence="2" type="primary">ku</name>
    <name evidence="4" type="ORF">ESB13_23080</name>
</gene>
<dbReference type="Pfam" id="PF02735">
    <property type="entry name" value="Ku"/>
    <property type="match status" value="1"/>
</dbReference>
<proteinExistence type="inferred from homology"/>
<comment type="subunit">
    <text evidence="2">Homodimer. Interacts with LigD.</text>
</comment>
<comment type="function">
    <text evidence="2">With LigD forms a non-homologous end joining (NHEJ) DNA repair enzyme, which repairs dsDNA breaks with reduced fidelity. Binds linear dsDNA with 5'- and 3'- overhangs but not closed circular dsDNA nor ssDNA. Recruits and stimulates the ligase activity of LigD.</text>
</comment>
<dbReference type="InterPro" id="IPR006164">
    <property type="entry name" value="DNA_bd_Ku70/Ku80"/>
</dbReference>
<dbReference type="NCBIfam" id="TIGR02772">
    <property type="entry name" value="Ku_bact"/>
    <property type="match status" value="1"/>
</dbReference>
<accession>A0A4Q1D029</accession>
<keyword evidence="2" id="KW-0233">DNA recombination</keyword>
<evidence type="ECO:0000256" key="2">
    <source>
        <dbReference type="HAMAP-Rule" id="MF_01875"/>
    </source>
</evidence>
<dbReference type="PANTHER" id="PTHR41251:SF1">
    <property type="entry name" value="NON-HOMOLOGOUS END JOINING PROTEIN KU"/>
    <property type="match status" value="1"/>
</dbReference>
<evidence type="ECO:0000256" key="1">
    <source>
        <dbReference type="ARBA" id="ARBA00023125"/>
    </source>
</evidence>
<keyword evidence="2" id="KW-0234">DNA repair</keyword>
<reference evidence="4 5" key="1">
    <citation type="submission" date="2019-01" db="EMBL/GenBank/DDBJ databases">
        <title>Filimonas sp. strain TTM-71.</title>
        <authorList>
            <person name="Chen W.-M."/>
        </authorList>
    </citation>
    <scope>NUCLEOTIDE SEQUENCE [LARGE SCALE GENOMIC DNA]</scope>
    <source>
        <strain evidence="4 5">TTM-71</strain>
    </source>
</reference>
<dbReference type="GO" id="GO:0006303">
    <property type="term" value="P:double-strand break repair via nonhomologous end joining"/>
    <property type="evidence" value="ECO:0007669"/>
    <property type="project" value="UniProtKB-UniRule"/>
</dbReference>
<dbReference type="AlphaFoldDB" id="A0A4Q1D029"/>
<dbReference type="Gene3D" id="2.40.290.10">
    <property type="match status" value="1"/>
</dbReference>
<dbReference type="HAMAP" id="MF_01875">
    <property type="entry name" value="Prokaryotic_Ku"/>
    <property type="match status" value="1"/>
</dbReference>